<feature type="domain" description="SLC12A transporter C-terminal" evidence="8">
    <location>
        <begin position="852"/>
        <end position="924"/>
    </location>
</feature>
<dbReference type="GO" id="GO:0006884">
    <property type="term" value="P:cell volume homeostasis"/>
    <property type="evidence" value="ECO:0007669"/>
    <property type="project" value="TreeGrafter"/>
</dbReference>
<proteinExistence type="predicted"/>
<evidence type="ECO:0000259" key="8">
    <source>
        <dbReference type="Pfam" id="PF03522"/>
    </source>
</evidence>
<keyword evidence="10" id="KW-1185">Reference proteome</keyword>
<dbReference type="GO" id="GO:0007268">
    <property type="term" value="P:chemical synaptic transmission"/>
    <property type="evidence" value="ECO:0007669"/>
    <property type="project" value="TreeGrafter"/>
</dbReference>
<evidence type="ECO:0000256" key="2">
    <source>
        <dbReference type="ARBA" id="ARBA00022692"/>
    </source>
</evidence>
<evidence type="ECO:0000313" key="10">
    <source>
        <dbReference type="Proteomes" id="UP000030764"/>
    </source>
</evidence>
<evidence type="ECO:0000256" key="4">
    <source>
        <dbReference type="ARBA" id="ARBA00023136"/>
    </source>
</evidence>
<protein>
    <recommendedName>
        <fullName evidence="11">Amino acid permease</fullName>
    </recommendedName>
</protein>
<evidence type="ECO:0000313" key="9">
    <source>
        <dbReference type="EMBL" id="KFD54250.1"/>
    </source>
</evidence>
<dbReference type="InterPro" id="IPR004842">
    <property type="entry name" value="SLC12A_fam"/>
</dbReference>
<keyword evidence="3 6" id="KW-1133">Transmembrane helix</keyword>
<evidence type="ECO:0000256" key="3">
    <source>
        <dbReference type="ARBA" id="ARBA00022989"/>
    </source>
</evidence>
<evidence type="ECO:0000256" key="1">
    <source>
        <dbReference type="ARBA" id="ARBA00004141"/>
    </source>
</evidence>
<organism evidence="9 10">
    <name type="scientific">Trichuris suis</name>
    <name type="common">pig whipworm</name>
    <dbReference type="NCBI Taxonomy" id="68888"/>
    <lineage>
        <taxon>Eukaryota</taxon>
        <taxon>Metazoa</taxon>
        <taxon>Ecdysozoa</taxon>
        <taxon>Nematoda</taxon>
        <taxon>Enoplea</taxon>
        <taxon>Dorylaimia</taxon>
        <taxon>Trichinellida</taxon>
        <taxon>Trichuridae</taxon>
        <taxon>Trichuris</taxon>
    </lineage>
</organism>
<feature type="domain" description="Amino acid permease/ SLC12A" evidence="7">
    <location>
        <begin position="408"/>
        <end position="687"/>
    </location>
</feature>
<feature type="transmembrane region" description="Helical" evidence="6">
    <location>
        <begin position="444"/>
        <end position="466"/>
    </location>
</feature>
<feature type="transmembrane region" description="Helical" evidence="6">
    <location>
        <begin position="550"/>
        <end position="567"/>
    </location>
</feature>
<feature type="transmembrane region" description="Helical" evidence="6">
    <location>
        <begin position="122"/>
        <end position="143"/>
    </location>
</feature>
<evidence type="ECO:0000256" key="5">
    <source>
        <dbReference type="SAM" id="MobiDB-lite"/>
    </source>
</evidence>
<dbReference type="GO" id="GO:0055064">
    <property type="term" value="P:chloride ion homeostasis"/>
    <property type="evidence" value="ECO:0007669"/>
    <property type="project" value="TreeGrafter"/>
</dbReference>
<reference evidence="9 10" key="1">
    <citation type="journal article" date="2014" name="Nat. Genet.">
        <title>Genome and transcriptome of the porcine whipworm Trichuris suis.</title>
        <authorList>
            <person name="Jex A.R."/>
            <person name="Nejsum P."/>
            <person name="Schwarz E.M."/>
            <person name="Hu L."/>
            <person name="Young N.D."/>
            <person name="Hall R.S."/>
            <person name="Korhonen P.K."/>
            <person name="Liao S."/>
            <person name="Thamsborg S."/>
            <person name="Xia J."/>
            <person name="Xu P."/>
            <person name="Wang S."/>
            <person name="Scheerlinck J.P."/>
            <person name="Hofmann A."/>
            <person name="Sternberg P.W."/>
            <person name="Wang J."/>
            <person name="Gasser R.B."/>
        </authorList>
    </citation>
    <scope>NUCLEOTIDE SEQUENCE [LARGE SCALE GENOMIC DNA]</scope>
    <source>
        <strain evidence="9">DCEP-RM93M</strain>
    </source>
</reference>
<keyword evidence="2 6" id="KW-0812">Transmembrane</keyword>
<dbReference type="Pfam" id="PF03522">
    <property type="entry name" value="SLC12"/>
    <property type="match status" value="1"/>
</dbReference>
<evidence type="ECO:0000256" key="6">
    <source>
        <dbReference type="SAM" id="Phobius"/>
    </source>
</evidence>
<accession>A0A085MAK4</accession>
<dbReference type="PANTHER" id="PTHR11827">
    <property type="entry name" value="SOLUTE CARRIER FAMILY 12, CATION COTRANSPORTERS"/>
    <property type="match status" value="1"/>
</dbReference>
<comment type="subcellular location">
    <subcellularLocation>
        <location evidence="1">Membrane</location>
        <topology evidence="1">Multi-pass membrane protein</topology>
    </subcellularLocation>
</comment>
<dbReference type="Gene3D" id="1.20.1740.10">
    <property type="entry name" value="Amino acid/polyamine transporter I"/>
    <property type="match status" value="1"/>
</dbReference>
<sequence length="1081" mass="120918">MENQNVHLTASGKRCQNSKMPSLMSVGSLYSTRDGQQQRDLSQFLYDTNHKMKELKANCDMENQNVHLTASGKRCQNSKMPSLMSVGSLYSTRDGQQQRDLSQFLYDTNHKMKELKANKAKLGTLLGVYLPTIQNVFGVIMFIRLHWVVGMAGLFHALIIVVLCCLVTFFTSISLAAIATNGIFEEGGPYFVIARNLSPEFGGAIGVLFFLANAVATSMYVVGNIEVLLTYVAPDLPQFGTALTRTDMDMANTFRIYGSFLLVFMFLVVCAGVRFTQMFAPISLACVIVSIASVYIGVFVIDVTNSPQICLVGEKIIKYGALDNGQPLNETCSKAVDSVLWKSYCEKDNNTGSVNCDPYFMENDVRIIDAVPGLNSDLSMRNFWPHYLLEGESAPRLAGRPEVEVTQDITSDFFVLLAIFFPAVTGIMTGCNMSGDLDDPQKSIPLGTISAQLTTSFVFISFIVFYGCTVERPLLTDKYGESLGGRLVSGKIAWPTEWTMVAGVLASTFGAGLQSLFCAARLIQPVAKDELIPFLKPLGKLNKWNEPFRALLLAYAIAELSILIGAVDHIAPIVDFFFLMCYCFINIVCTLQTLLKAPNWRPRFRFYHWSLSLIGAILAFFIMIATHWEYAIIVIVMCITIHRYIEYRGAKKEWGHGTQGLALTAAHYSLLKIEDKDIHPKNWRPQLQVYLKFQLPTDKLTNETSLVLAGMLKGGQGLLMITSFVCVKEFGKNTDAAIASEKKMIKSTMSSLGIRGFVRVIPCTNLAEAMCVNTLGAGIGGLRPNTVMLRWPTHWMDYKRLKDVNYWTFIRNICAARIHCRVSFVDAIFCTATSNMCLLLPKGEFPTLKDTVSGYIDVWWFAQDGGLLILLPCLLRRHSVWRNCQTRIFAVVDPVDDIAQVQRQLENWVYQLRVEAKVKVVVISNSNLQVFTAEREKVILERKKLAIQLGLSKHDQSKEPQYIIDNVSNKPRRNSLDHDKPTIKRLLDCSATSCVTSECPFKGEEDMWNNATKQMRTALHVNQVIRKISSLSKLVILNLPLSPKHQELMPVYLEHVEALTDKLPTVLLARGSGKEVITVFS</sequence>
<dbReference type="GO" id="GO:1990573">
    <property type="term" value="P:potassium ion import across plasma membrane"/>
    <property type="evidence" value="ECO:0007669"/>
    <property type="project" value="TreeGrafter"/>
</dbReference>
<feature type="transmembrane region" description="Helical" evidence="6">
    <location>
        <begin position="573"/>
        <end position="594"/>
    </location>
</feature>
<name>A0A085MAK4_9BILA</name>
<dbReference type="InterPro" id="IPR004841">
    <property type="entry name" value="AA-permease/SLC12A_dom"/>
</dbReference>
<dbReference type="PANTHER" id="PTHR11827:SF53">
    <property type="entry name" value="K+_CL-COTRANSPORTER"/>
    <property type="match status" value="1"/>
</dbReference>
<evidence type="ECO:0008006" key="11">
    <source>
        <dbReference type="Google" id="ProtNLM"/>
    </source>
</evidence>
<dbReference type="Pfam" id="PF00324">
    <property type="entry name" value="AA_permease"/>
    <property type="match status" value="2"/>
</dbReference>
<gene>
    <name evidence="9" type="ORF">M513_04792</name>
</gene>
<dbReference type="GO" id="GO:0055075">
    <property type="term" value="P:potassium ion homeostasis"/>
    <property type="evidence" value="ECO:0007669"/>
    <property type="project" value="TreeGrafter"/>
</dbReference>
<dbReference type="GO" id="GO:0045202">
    <property type="term" value="C:synapse"/>
    <property type="evidence" value="ECO:0007669"/>
    <property type="project" value="GOC"/>
</dbReference>
<feature type="region of interest" description="Disordered" evidence="5">
    <location>
        <begin position="1"/>
        <end position="20"/>
    </location>
</feature>
<feature type="transmembrane region" description="Helical" evidence="6">
    <location>
        <begin position="282"/>
        <end position="301"/>
    </location>
</feature>
<keyword evidence="4 6" id="KW-0472">Membrane</keyword>
<evidence type="ECO:0000259" key="7">
    <source>
        <dbReference type="Pfam" id="PF00324"/>
    </source>
</evidence>
<feature type="transmembrane region" description="Helical" evidence="6">
    <location>
        <begin position="413"/>
        <end position="432"/>
    </location>
</feature>
<dbReference type="InterPro" id="IPR018491">
    <property type="entry name" value="SLC12_C"/>
</dbReference>
<dbReference type="AlphaFoldDB" id="A0A085MAK4"/>
<dbReference type="EMBL" id="KL363209">
    <property type="protein sequence ID" value="KFD54250.1"/>
    <property type="molecule type" value="Genomic_DNA"/>
</dbReference>
<feature type="transmembrane region" description="Helical" evidence="6">
    <location>
        <begin position="606"/>
        <end position="624"/>
    </location>
</feature>
<dbReference type="GO" id="GO:0015379">
    <property type="term" value="F:potassium:chloride symporter activity"/>
    <property type="evidence" value="ECO:0007669"/>
    <property type="project" value="TreeGrafter"/>
</dbReference>
<dbReference type="Proteomes" id="UP000030764">
    <property type="component" value="Unassembled WGS sequence"/>
</dbReference>
<feature type="domain" description="Amino acid permease/ SLC12A" evidence="7">
    <location>
        <begin position="128"/>
        <end position="307"/>
    </location>
</feature>
<dbReference type="GO" id="GO:0005886">
    <property type="term" value="C:plasma membrane"/>
    <property type="evidence" value="ECO:0007669"/>
    <property type="project" value="TreeGrafter"/>
</dbReference>
<feature type="transmembrane region" description="Helical" evidence="6">
    <location>
        <begin position="256"/>
        <end position="275"/>
    </location>
</feature>
<feature type="transmembrane region" description="Helical" evidence="6">
    <location>
        <begin position="155"/>
        <end position="180"/>
    </location>
</feature>